<dbReference type="InterPro" id="IPR012726">
    <property type="entry name" value="ThiH"/>
</dbReference>
<dbReference type="Gene3D" id="3.20.20.70">
    <property type="entry name" value="Aldolase class I"/>
    <property type="match status" value="1"/>
</dbReference>
<evidence type="ECO:0000313" key="9">
    <source>
        <dbReference type="Proteomes" id="UP001254848"/>
    </source>
</evidence>
<evidence type="ECO:0000256" key="2">
    <source>
        <dbReference type="ARBA" id="ARBA00022485"/>
    </source>
</evidence>
<dbReference type="SMART" id="SM00876">
    <property type="entry name" value="BATS"/>
    <property type="match status" value="1"/>
</dbReference>
<evidence type="ECO:0000256" key="6">
    <source>
        <dbReference type="ARBA" id="ARBA00023014"/>
    </source>
</evidence>
<sequence length="387" mass="42985">MTIRANHMAYAEGMEAIESDVLDKVAAGLAAYDYRRYTGADVERALRQEQLSVADYGALLSPAADANLEEMAARATWETRRHFGNSVQLFTPLYIANYCENHCVYCGFNCSNRIVRGRLSGEEIEDELKAIAATGLREILLLTGESRRQSGVEYIGEAVRLAARYFPAVGIEIYPLDTGEYAYLHQCGADFVSVYQETYNTDRYEQVHLRGPKRVFPYRFHAQERALRGGMRGVALGALLGLDDFRNDAFAVGLHAHLLQQKYPHAELSFSVPRLRPYINNTATGAGGVRERQLLQVMLAYRLFMPFAGITISTRERAGLRDNVIGMAATKISAGVRVGVGGHNAAEKGDEQFAIADPRSVAEVHRTILARGLQPVYTDYVRAYTPC</sequence>
<dbReference type="PANTHER" id="PTHR43583:SF1">
    <property type="entry name" value="2-IMINOACETATE SYNTHASE"/>
    <property type="match status" value="1"/>
</dbReference>
<dbReference type="PANTHER" id="PTHR43583">
    <property type="entry name" value="2-IMINOACETATE SYNTHASE"/>
    <property type="match status" value="1"/>
</dbReference>
<dbReference type="InterPro" id="IPR034428">
    <property type="entry name" value="ThiH/NoCL/HydG-like"/>
</dbReference>
<dbReference type="RefSeq" id="WP_413782398.1">
    <property type="nucleotide sequence ID" value="NZ_JAUOZS010000001.1"/>
</dbReference>
<keyword evidence="2" id="KW-0004">4Fe-4S</keyword>
<dbReference type="Proteomes" id="UP001254848">
    <property type="component" value="Unassembled WGS sequence"/>
</dbReference>
<dbReference type="InterPro" id="IPR058240">
    <property type="entry name" value="rSAM_sf"/>
</dbReference>
<feature type="domain" description="Biotin and thiamin synthesis-associated" evidence="7">
    <location>
        <begin position="271"/>
        <end position="375"/>
    </location>
</feature>
<dbReference type="SFLD" id="SFLDG01081">
    <property type="entry name" value="cleavage_of_the_Ca-Cb_bond_in"/>
    <property type="match status" value="1"/>
</dbReference>
<dbReference type="Pfam" id="PF04055">
    <property type="entry name" value="Radical_SAM"/>
    <property type="match status" value="1"/>
</dbReference>
<dbReference type="EMBL" id="JAUOZS010000001">
    <property type="protein sequence ID" value="MDT8903959.1"/>
    <property type="molecule type" value="Genomic_DNA"/>
</dbReference>
<reference evidence="8 9" key="1">
    <citation type="submission" date="2023-07" db="EMBL/GenBank/DDBJ databases">
        <title>The novel representative of Negativicutes class, Anaeroselena agilis gen. nov. sp. nov.</title>
        <authorList>
            <person name="Prokofeva M.I."/>
            <person name="Elcheninov A.G."/>
            <person name="Klyukina A."/>
            <person name="Kublanov I.V."/>
            <person name="Frolov E.N."/>
            <person name="Podosokorskaya O.A."/>
        </authorList>
    </citation>
    <scope>NUCLEOTIDE SEQUENCE [LARGE SCALE GENOMIC DNA]</scope>
    <source>
        <strain evidence="8 9">4137-cl</strain>
    </source>
</reference>
<keyword evidence="9" id="KW-1185">Reference proteome</keyword>
<dbReference type="CDD" id="cd01335">
    <property type="entry name" value="Radical_SAM"/>
    <property type="match status" value="1"/>
</dbReference>
<protein>
    <submittedName>
        <fullName evidence="8">2-iminoacetate synthase ThiH</fullName>
    </submittedName>
</protein>
<evidence type="ECO:0000259" key="7">
    <source>
        <dbReference type="SMART" id="SM00876"/>
    </source>
</evidence>
<comment type="cofactor">
    <cofactor evidence="1">
        <name>[4Fe-4S] cluster</name>
        <dbReference type="ChEBI" id="CHEBI:49883"/>
    </cofactor>
</comment>
<dbReference type="InterPro" id="IPR007197">
    <property type="entry name" value="rSAM"/>
</dbReference>
<evidence type="ECO:0000313" key="8">
    <source>
        <dbReference type="EMBL" id="MDT8903959.1"/>
    </source>
</evidence>
<keyword evidence="5" id="KW-0408">Iron</keyword>
<evidence type="ECO:0000256" key="1">
    <source>
        <dbReference type="ARBA" id="ARBA00001966"/>
    </source>
</evidence>
<dbReference type="Pfam" id="PF06968">
    <property type="entry name" value="BATS"/>
    <property type="match status" value="1"/>
</dbReference>
<dbReference type="NCBIfam" id="TIGR02351">
    <property type="entry name" value="thiH"/>
    <property type="match status" value="1"/>
</dbReference>
<accession>A0ABU3P4J3</accession>
<evidence type="ECO:0000256" key="4">
    <source>
        <dbReference type="ARBA" id="ARBA00022723"/>
    </source>
</evidence>
<comment type="caution">
    <text evidence="8">The sequence shown here is derived from an EMBL/GenBank/DDBJ whole genome shotgun (WGS) entry which is preliminary data.</text>
</comment>
<keyword evidence="3" id="KW-0949">S-adenosyl-L-methionine</keyword>
<dbReference type="SFLD" id="SFLDG01060">
    <property type="entry name" value="BATS_domain_containing"/>
    <property type="match status" value="1"/>
</dbReference>
<dbReference type="InterPro" id="IPR013785">
    <property type="entry name" value="Aldolase_TIM"/>
</dbReference>
<dbReference type="SFLD" id="SFLDS00029">
    <property type="entry name" value="Radical_SAM"/>
    <property type="match status" value="1"/>
</dbReference>
<name>A0ABU3P4J3_9FIRM</name>
<evidence type="ECO:0000256" key="5">
    <source>
        <dbReference type="ARBA" id="ARBA00023004"/>
    </source>
</evidence>
<dbReference type="SFLD" id="SFLDF00301">
    <property type="entry name" value="2-iminoacetate_synthase_(ThiH)"/>
    <property type="match status" value="1"/>
</dbReference>
<organism evidence="8 9">
    <name type="scientific">Anaeroselena agilis</name>
    <dbReference type="NCBI Taxonomy" id="3063788"/>
    <lineage>
        <taxon>Bacteria</taxon>
        <taxon>Bacillati</taxon>
        <taxon>Bacillota</taxon>
        <taxon>Negativicutes</taxon>
        <taxon>Acetonemataceae</taxon>
        <taxon>Anaeroselena</taxon>
    </lineage>
</organism>
<dbReference type="SUPFAM" id="SSF102114">
    <property type="entry name" value="Radical SAM enzymes"/>
    <property type="match status" value="1"/>
</dbReference>
<evidence type="ECO:0000256" key="3">
    <source>
        <dbReference type="ARBA" id="ARBA00022691"/>
    </source>
</evidence>
<keyword evidence="4" id="KW-0479">Metal-binding</keyword>
<keyword evidence="6" id="KW-0411">Iron-sulfur</keyword>
<dbReference type="InterPro" id="IPR010722">
    <property type="entry name" value="BATS_dom"/>
</dbReference>
<gene>
    <name evidence="8" type="primary">thiH</name>
    <name evidence="8" type="ORF">Q4T40_22225</name>
</gene>
<proteinExistence type="predicted"/>